<accession>A0A095YCF0</accession>
<keyword evidence="1" id="KW-1133">Transmembrane helix</keyword>
<evidence type="ECO:0000313" key="2">
    <source>
        <dbReference type="EMBL" id="KGF20130.1"/>
    </source>
</evidence>
<keyword evidence="1" id="KW-0812">Transmembrane</keyword>
<dbReference type="Proteomes" id="UP000053528">
    <property type="component" value="Unassembled WGS sequence"/>
</dbReference>
<reference evidence="2 3" key="1">
    <citation type="submission" date="2014-07" db="EMBL/GenBank/DDBJ databases">
        <authorList>
            <person name="McCorrison J."/>
            <person name="Sanka R."/>
            <person name="Torralba M."/>
            <person name="Gillis M."/>
            <person name="Haft D.H."/>
            <person name="Methe B."/>
            <person name="Sutton G."/>
            <person name="Nelson K.E."/>
        </authorList>
    </citation>
    <scope>NUCLEOTIDE SEQUENCE [LARGE SCALE GENOMIC DNA]</scope>
    <source>
        <strain evidence="2 3">DNF00011</strain>
    </source>
</reference>
<evidence type="ECO:0000256" key="1">
    <source>
        <dbReference type="SAM" id="Phobius"/>
    </source>
</evidence>
<protein>
    <submittedName>
        <fullName evidence="2">Uncharacterized protein</fullName>
    </submittedName>
</protein>
<sequence length="255" mass="27256">MMRYFRMVAFHLGEFARVPFFVSLMATSTLGILAIQALAYYAWGGDAWVAWMRSGIVGMWTTTTVAAGILGFERFKGTLVHLFSARINVLSPAAAVVSAASVFGLLSFAVAWLAWGLLWIATDVGHGTPPVSGASVAVSILLLWVSCLSISFVIAAIFVLTPNAIAYEELLLIPVFILSGLVFTSTDAPPVLHELSYIIPLSAPTQVLLGQVPDGEVMFRLLIGLGVTACWFAASYWLGKSAIRKARSAGTLAVI</sequence>
<feature type="transmembrane region" description="Helical" evidence="1">
    <location>
        <begin position="49"/>
        <end position="72"/>
    </location>
</feature>
<name>A0A095YCF0_9MICC</name>
<keyword evidence="1" id="KW-0472">Membrane</keyword>
<dbReference type="EMBL" id="JRNH01000022">
    <property type="protein sequence ID" value="KGF20130.1"/>
    <property type="molecule type" value="Genomic_DNA"/>
</dbReference>
<organism evidence="2 3">
    <name type="scientific">Pseudoglutamicibacter albus DNF00011</name>
    <dbReference type="NCBI Taxonomy" id="1401063"/>
    <lineage>
        <taxon>Bacteria</taxon>
        <taxon>Bacillati</taxon>
        <taxon>Actinomycetota</taxon>
        <taxon>Actinomycetes</taxon>
        <taxon>Micrococcales</taxon>
        <taxon>Micrococcaceae</taxon>
        <taxon>Pseudoglutamicibacter</taxon>
    </lineage>
</organism>
<comment type="caution">
    <text evidence="2">The sequence shown here is derived from an EMBL/GenBank/DDBJ whole genome shotgun (WGS) entry which is preliminary data.</text>
</comment>
<dbReference type="RefSeq" id="WP_035756618.1">
    <property type="nucleotide sequence ID" value="NZ_JRNH01000022.1"/>
</dbReference>
<feature type="transmembrane region" description="Helical" evidence="1">
    <location>
        <begin position="135"/>
        <end position="158"/>
    </location>
</feature>
<feature type="transmembrane region" description="Helical" evidence="1">
    <location>
        <begin position="20"/>
        <end position="43"/>
    </location>
</feature>
<evidence type="ECO:0000313" key="3">
    <source>
        <dbReference type="Proteomes" id="UP000053528"/>
    </source>
</evidence>
<proteinExistence type="predicted"/>
<feature type="transmembrane region" description="Helical" evidence="1">
    <location>
        <begin position="217"/>
        <end position="238"/>
    </location>
</feature>
<feature type="transmembrane region" description="Helical" evidence="1">
    <location>
        <begin position="93"/>
        <end position="115"/>
    </location>
</feature>
<dbReference type="AlphaFoldDB" id="A0A095YCF0"/>
<feature type="transmembrane region" description="Helical" evidence="1">
    <location>
        <begin position="170"/>
        <end position="186"/>
    </location>
</feature>
<gene>
    <name evidence="2" type="ORF">HMPREF2128_07690</name>
</gene>